<evidence type="ECO:0000313" key="2">
    <source>
        <dbReference type="EMBL" id="SCJ58308.1"/>
    </source>
</evidence>
<dbReference type="PROSITE" id="PS51257">
    <property type="entry name" value="PROKAR_LIPOPROTEIN"/>
    <property type="match status" value="1"/>
</dbReference>
<sequence length="191" mass="21116">MKKVLAMALCLCMVLGVFAGCGKKHSFGIDYEDFESDLQTEALSLGVRLTFEKEESDIEGETESIYSASSSDEKPSAEILDENVSIYITRNEKKGDVKSVIIVAFGAPRGAKTRRLTPQLYRAIIPLLDKEADDAAIEDIVGKLHVDDFTEYGKNTTSANGVKYGFDVQKCDCQANIVTHQYHIVATFYPE</sequence>
<feature type="signal peptide" evidence="1">
    <location>
        <begin position="1"/>
        <end position="19"/>
    </location>
</feature>
<dbReference type="AlphaFoldDB" id="A0A1C6HLQ1"/>
<name>A0A1C6HLQ1_9FIRM</name>
<keyword evidence="1" id="KW-0732">Signal</keyword>
<evidence type="ECO:0008006" key="3">
    <source>
        <dbReference type="Google" id="ProtNLM"/>
    </source>
</evidence>
<evidence type="ECO:0000256" key="1">
    <source>
        <dbReference type="SAM" id="SignalP"/>
    </source>
</evidence>
<organism evidence="2">
    <name type="scientific">uncultured Anaerotruncus sp</name>
    <dbReference type="NCBI Taxonomy" id="905011"/>
    <lineage>
        <taxon>Bacteria</taxon>
        <taxon>Bacillati</taxon>
        <taxon>Bacillota</taxon>
        <taxon>Clostridia</taxon>
        <taxon>Eubacteriales</taxon>
        <taxon>Oscillospiraceae</taxon>
        <taxon>Anaerotruncus</taxon>
        <taxon>environmental samples</taxon>
    </lineage>
</organism>
<gene>
    <name evidence="2" type="ORF">SAMEA3545359_00914</name>
</gene>
<proteinExistence type="predicted"/>
<dbReference type="EMBL" id="FMHG01000001">
    <property type="protein sequence ID" value="SCJ58308.1"/>
    <property type="molecule type" value="Genomic_DNA"/>
</dbReference>
<reference evidence="2" key="1">
    <citation type="submission" date="2015-09" db="EMBL/GenBank/DDBJ databases">
        <authorList>
            <consortium name="Pathogen Informatics"/>
        </authorList>
    </citation>
    <scope>NUCLEOTIDE SEQUENCE</scope>
    <source>
        <strain evidence="2">2789STDY5834896</strain>
    </source>
</reference>
<protein>
    <recommendedName>
        <fullName evidence="3">Lipoprotein</fullName>
    </recommendedName>
</protein>
<feature type="chain" id="PRO_5008736562" description="Lipoprotein" evidence="1">
    <location>
        <begin position="20"/>
        <end position="191"/>
    </location>
</feature>
<accession>A0A1C6HLQ1</accession>